<dbReference type="GeneTree" id="ENSGT00940000173098"/>
<comment type="subcellular location">
    <subcellularLocation>
        <location evidence="1">Cell membrane</location>
        <topology evidence="1">Single-pass type II membrane protein</topology>
    </subcellularLocation>
</comment>
<dbReference type="InterPro" id="IPR050828">
    <property type="entry name" value="C-type_lectin/matrix_domain"/>
</dbReference>
<protein>
    <submittedName>
        <fullName evidence="4">Type-2 ice-structuring protein-like</fullName>
    </submittedName>
</protein>
<dbReference type="Pfam" id="PF00059">
    <property type="entry name" value="Lectin_C"/>
    <property type="match status" value="1"/>
</dbReference>
<feature type="domain" description="C-type lectin" evidence="3">
    <location>
        <begin position="59"/>
        <end position="160"/>
    </location>
</feature>
<reference evidence="4" key="2">
    <citation type="submission" date="2025-09" db="UniProtKB">
        <authorList>
            <consortium name="Ensembl"/>
        </authorList>
    </citation>
    <scope>IDENTIFICATION</scope>
</reference>
<dbReference type="Ensembl" id="ENSHBUT00000018133.1">
    <property type="protein sequence ID" value="ENSHBUP00000028700.1"/>
    <property type="gene ID" value="ENSHBUG00000012641.1"/>
</dbReference>
<dbReference type="AlphaFoldDB" id="A0A3Q2WSF5"/>
<proteinExistence type="predicted"/>
<dbReference type="CDD" id="cd00037">
    <property type="entry name" value="CLECT"/>
    <property type="match status" value="1"/>
</dbReference>
<name>A0A3Q2WSF5_HAPBU</name>
<reference evidence="4" key="1">
    <citation type="submission" date="2025-08" db="UniProtKB">
        <authorList>
            <consortium name="Ensembl"/>
        </authorList>
    </citation>
    <scope>IDENTIFICATION</scope>
</reference>
<keyword evidence="2" id="KW-0732">Signal</keyword>
<dbReference type="PANTHER" id="PTHR45710:SF26">
    <property type="entry name" value="RH26557P"/>
    <property type="match status" value="1"/>
</dbReference>
<dbReference type="PROSITE" id="PS50041">
    <property type="entry name" value="C_TYPE_LECTIN_2"/>
    <property type="match status" value="1"/>
</dbReference>
<sequence length="193" mass="21294">MKALTVPLLVCTMMALAQVSSVPATVPVYSNIPLTDAPPVPEDPFGGWVPSCPDGWSMHSQQCLLFVPRYMTWAEAQRNCQSRGGQLASVYSASQAYEIQKEVQRAGRGYGQFWVGGHNTPANPSWSWSDYMGVSAFAEFCRGQEAKHKHHCLQITFGGKSTPNPHQKKEKKLLDSRSLLSYTLQNTSGDAEQ</sequence>
<dbReference type="GO" id="GO:0005886">
    <property type="term" value="C:plasma membrane"/>
    <property type="evidence" value="ECO:0007669"/>
    <property type="project" value="UniProtKB-SubCell"/>
</dbReference>
<evidence type="ECO:0000256" key="1">
    <source>
        <dbReference type="ARBA" id="ARBA00004401"/>
    </source>
</evidence>
<dbReference type="InterPro" id="IPR016186">
    <property type="entry name" value="C-type_lectin-like/link_sf"/>
</dbReference>
<feature type="chain" id="PRO_5018775581" evidence="2">
    <location>
        <begin position="22"/>
        <end position="193"/>
    </location>
</feature>
<dbReference type="Proteomes" id="UP000264840">
    <property type="component" value="Unplaced"/>
</dbReference>
<feature type="signal peptide" evidence="2">
    <location>
        <begin position="1"/>
        <end position="21"/>
    </location>
</feature>
<dbReference type="Gene3D" id="3.10.100.10">
    <property type="entry name" value="Mannose-Binding Protein A, subunit A"/>
    <property type="match status" value="1"/>
</dbReference>
<dbReference type="InterPro" id="IPR016187">
    <property type="entry name" value="CTDL_fold"/>
</dbReference>
<accession>A0A3Q2WSF5</accession>
<evidence type="ECO:0000259" key="3">
    <source>
        <dbReference type="PROSITE" id="PS50041"/>
    </source>
</evidence>
<dbReference type="PANTHER" id="PTHR45710">
    <property type="entry name" value="C-TYPE LECTIN DOMAIN-CONTAINING PROTEIN 180"/>
    <property type="match status" value="1"/>
</dbReference>
<organism evidence="4 5">
    <name type="scientific">Haplochromis burtoni</name>
    <name type="common">Burton's mouthbrooder</name>
    <name type="synonym">Chromis burtoni</name>
    <dbReference type="NCBI Taxonomy" id="8153"/>
    <lineage>
        <taxon>Eukaryota</taxon>
        <taxon>Metazoa</taxon>
        <taxon>Chordata</taxon>
        <taxon>Craniata</taxon>
        <taxon>Vertebrata</taxon>
        <taxon>Euteleostomi</taxon>
        <taxon>Actinopterygii</taxon>
        <taxon>Neopterygii</taxon>
        <taxon>Teleostei</taxon>
        <taxon>Neoteleostei</taxon>
        <taxon>Acanthomorphata</taxon>
        <taxon>Ovalentaria</taxon>
        <taxon>Cichlomorphae</taxon>
        <taxon>Cichliformes</taxon>
        <taxon>Cichlidae</taxon>
        <taxon>African cichlids</taxon>
        <taxon>Pseudocrenilabrinae</taxon>
        <taxon>Haplochromini</taxon>
        <taxon>Haplochromis</taxon>
    </lineage>
</organism>
<keyword evidence="5" id="KW-1185">Reference proteome</keyword>
<evidence type="ECO:0000313" key="4">
    <source>
        <dbReference type="Ensembl" id="ENSHBUP00000028700.1"/>
    </source>
</evidence>
<evidence type="ECO:0000256" key="2">
    <source>
        <dbReference type="SAM" id="SignalP"/>
    </source>
</evidence>
<dbReference type="SUPFAM" id="SSF56436">
    <property type="entry name" value="C-type lectin-like"/>
    <property type="match status" value="1"/>
</dbReference>
<dbReference type="InterPro" id="IPR001304">
    <property type="entry name" value="C-type_lectin-like"/>
</dbReference>
<dbReference type="STRING" id="8153.ENSHBUP00000028700"/>
<dbReference type="SMART" id="SM00034">
    <property type="entry name" value="CLECT"/>
    <property type="match status" value="1"/>
</dbReference>
<evidence type="ECO:0000313" key="5">
    <source>
        <dbReference type="Proteomes" id="UP000264840"/>
    </source>
</evidence>